<dbReference type="Pfam" id="PF13181">
    <property type="entry name" value="TPR_8"/>
    <property type="match status" value="1"/>
</dbReference>
<proteinExistence type="predicted"/>
<sequence>MADTGSMRADAYASTDVQVAVEPQGPVPLPLPQLPAGTAWLLLAAQAVALLGCLVTGTLARKRRMKVDALNSRLRQINTELRRRTSLEELVCAADSEVEAVIAYRNALENALGQPAAAHPVEGYGASNLSLAQARRALSGLLHEGKQALRAKDVSAALLAAEQAEMIAQELADKRAERAVLRLLARVQRERGDLRASLAALERCLAVSANFADESPVDVLGAIADAHADLGDLERAGEYYDKCIAAIQEESPDGLASTWDC</sequence>
<keyword evidence="3" id="KW-1185">Reference proteome</keyword>
<dbReference type="PANTHER" id="PTHR47310">
    <property type="entry name" value="PROTEIN FLUORESCENT IN BLUE LIGHT, CHLOROPLASTIC"/>
    <property type="match status" value="1"/>
</dbReference>
<evidence type="ECO:0000313" key="3">
    <source>
        <dbReference type="Proteomes" id="UP001445335"/>
    </source>
</evidence>
<organism evidence="2 3">
    <name type="scientific">Elliptochloris bilobata</name>
    <dbReference type="NCBI Taxonomy" id="381761"/>
    <lineage>
        <taxon>Eukaryota</taxon>
        <taxon>Viridiplantae</taxon>
        <taxon>Chlorophyta</taxon>
        <taxon>core chlorophytes</taxon>
        <taxon>Trebouxiophyceae</taxon>
        <taxon>Trebouxiophyceae incertae sedis</taxon>
        <taxon>Elliptochloris clade</taxon>
        <taxon>Elliptochloris</taxon>
    </lineage>
</organism>
<gene>
    <name evidence="2" type="ORF">WJX81_000803</name>
</gene>
<name>A0AAW1S8R2_9CHLO</name>
<evidence type="ECO:0008006" key="4">
    <source>
        <dbReference type="Google" id="ProtNLM"/>
    </source>
</evidence>
<dbReference type="PANTHER" id="PTHR47310:SF2">
    <property type="entry name" value="PROTEIN FLUORESCENT IN BLUE LIGHT, CHLOROPLASTIC"/>
    <property type="match status" value="1"/>
</dbReference>
<keyword evidence="1" id="KW-1133">Transmembrane helix</keyword>
<keyword evidence="1" id="KW-0812">Transmembrane</keyword>
<reference evidence="2 3" key="1">
    <citation type="journal article" date="2024" name="Nat. Commun.">
        <title>Phylogenomics reveals the evolutionary origins of lichenization in chlorophyte algae.</title>
        <authorList>
            <person name="Puginier C."/>
            <person name="Libourel C."/>
            <person name="Otte J."/>
            <person name="Skaloud P."/>
            <person name="Haon M."/>
            <person name="Grisel S."/>
            <person name="Petersen M."/>
            <person name="Berrin J.G."/>
            <person name="Delaux P.M."/>
            <person name="Dal Grande F."/>
            <person name="Keller J."/>
        </authorList>
    </citation>
    <scope>NUCLEOTIDE SEQUENCE [LARGE SCALE GENOMIC DNA]</scope>
    <source>
        <strain evidence="2 3">SAG 245.80</strain>
    </source>
</reference>
<evidence type="ECO:0000256" key="1">
    <source>
        <dbReference type="SAM" id="Phobius"/>
    </source>
</evidence>
<dbReference type="Gene3D" id="1.25.40.10">
    <property type="entry name" value="Tetratricopeptide repeat domain"/>
    <property type="match status" value="1"/>
</dbReference>
<keyword evidence="1" id="KW-0472">Membrane</keyword>
<dbReference type="InterPro" id="IPR044243">
    <property type="entry name" value="FLU"/>
</dbReference>
<dbReference type="InterPro" id="IPR011990">
    <property type="entry name" value="TPR-like_helical_dom_sf"/>
</dbReference>
<dbReference type="InterPro" id="IPR019734">
    <property type="entry name" value="TPR_rpt"/>
</dbReference>
<dbReference type="GO" id="GO:0015995">
    <property type="term" value="P:chlorophyll biosynthetic process"/>
    <property type="evidence" value="ECO:0007669"/>
    <property type="project" value="InterPro"/>
</dbReference>
<protein>
    <recommendedName>
        <fullName evidence="4">Tetratricopeptide repeat protein</fullName>
    </recommendedName>
</protein>
<dbReference type="EMBL" id="JALJOU010000008">
    <property type="protein sequence ID" value="KAK9842212.1"/>
    <property type="molecule type" value="Genomic_DNA"/>
</dbReference>
<comment type="caution">
    <text evidence="2">The sequence shown here is derived from an EMBL/GenBank/DDBJ whole genome shotgun (WGS) entry which is preliminary data.</text>
</comment>
<dbReference type="SUPFAM" id="SSF48452">
    <property type="entry name" value="TPR-like"/>
    <property type="match status" value="1"/>
</dbReference>
<feature type="transmembrane region" description="Helical" evidence="1">
    <location>
        <begin position="39"/>
        <end position="60"/>
    </location>
</feature>
<accession>A0AAW1S8R2</accession>
<evidence type="ECO:0000313" key="2">
    <source>
        <dbReference type="EMBL" id="KAK9842212.1"/>
    </source>
</evidence>
<dbReference type="AlphaFoldDB" id="A0AAW1S8R2"/>
<dbReference type="Proteomes" id="UP001445335">
    <property type="component" value="Unassembled WGS sequence"/>
</dbReference>